<reference evidence="2 3" key="1">
    <citation type="submission" date="2019-03" db="EMBL/GenBank/DDBJ databases">
        <title>Single cell metagenomics reveals metabolic interactions within the superorganism composed of flagellate Streblomastix strix and complex community of Bacteroidetes bacteria on its surface.</title>
        <authorList>
            <person name="Treitli S.C."/>
            <person name="Kolisko M."/>
            <person name="Husnik F."/>
            <person name="Keeling P."/>
            <person name="Hampl V."/>
        </authorList>
    </citation>
    <scope>NUCLEOTIDE SEQUENCE [LARGE SCALE GENOMIC DNA]</scope>
    <source>
        <strain evidence="2">ST1C</strain>
    </source>
</reference>
<dbReference type="InterPro" id="IPR052055">
    <property type="entry name" value="Hepadnavirus_pol/RT"/>
</dbReference>
<dbReference type="OrthoDB" id="6764494at2759"/>
<dbReference type="Gene3D" id="3.30.70.270">
    <property type="match status" value="1"/>
</dbReference>
<dbReference type="InterPro" id="IPR043128">
    <property type="entry name" value="Rev_trsase/Diguanyl_cyclase"/>
</dbReference>
<evidence type="ECO:0000259" key="1">
    <source>
        <dbReference type="PROSITE" id="PS50878"/>
    </source>
</evidence>
<dbReference type="InterPro" id="IPR043502">
    <property type="entry name" value="DNA/RNA_pol_sf"/>
</dbReference>
<feature type="domain" description="Reverse transcriptase" evidence="1">
    <location>
        <begin position="1"/>
        <end position="176"/>
    </location>
</feature>
<dbReference type="PANTHER" id="PTHR33050">
    <property type="entry name" value="REVERSE TRANSCRIPTASE DOMAIN-CONTAINING PROTEIN"/>
    <property type="match status" value="1"/>
</dbReference>
<dbReference type="EMBL" id="SNRW01001759">
    <property type="protein sequence ID" value="KAA6395147.1"/>
    <property type="molecule type" value="Genomic_DNA"/>
</dbReference>
<dbReference type="Gene3D" id="3.10.10.10">
    <property type="entry name" value="HIV Type 1 Reverse Transcriptase, subunit A, domain 1"/>
    <property type="match status" value="1"/>
</dbReference>
<evidence type="ECO:0000313" key="2">
    <source>
        <dbReference type="EMBL" id="KAA6395147.1"/>
    </source>
</evidence>
<dbReference type="AlphaFoldDB" id="A0A5J4WJH6"/>
<protein>
    <recommendedName>
        <fullName evidence="1">Reverse transcriptase domain-containing protein</fullName>
    </recommendedName>
</protein>
<proteinExistence type="predicted"/>
<dbReference type="PROSITE" id="PS50878">
    <property type="entry name" value="RT_POL"/>
    <property type="match status" value="1"/>
</dbReference>
<name>A0A5J4WJH6_9EUKA</name>
<dbReference type="Proteomes" id="UP000324800">
    <property type="component" value="Unassembled WGS sequence"/>
</dbReference>
<sequence>MEDLITVSQSIKHGDYATQLDLEKAYHHLKVSEVLQRYMGFMFRGKTYCYDGLPFGWNRSTLLFCRVKMSSVRAIRERFNVRVVQYMYDLLILSQERKQLEYDMAENVYDGSMHSSGQEKVFDIEVEKMVRDYDGEEGSRSQEASIAAGRVELSEIAGNGCISTQFEMTNNYIIYW</sequence>
<organism evidence="2 3">
    <name type="scientific">Streblomastix strix</name>
    <dbReference type="NCBI Taxonomy" id="222440"/>
    <lineage>
        <taxon>Eukaryota</taxon>
        <taxon>Metamonada</taxon>
        <taxon>Preaxostyla</taxon>
        <taxon>Oxymonadida</taxon>
        <taxon>Streblomastigidae</taxon>
        <taxon>Streblomastix</taxon>
    </lineage>
</organism>
<dbReference type="Pfam" id="PF00078">
    <property type="entry name" value="RVT_1"/>
    <property type="match status" value="1"/>
</dbReference>
<comment type="caution">
    <text evidence="2">The sequence shown here is derived from an EMBL/GenBank/DDBJ whole genome shotgun (WGS) entry which is preliminary data.</text>
</comment>
<dbReference type="InterPro" id="IPR000477">
    <property type="entry name" value="RT_dom"/>
</dbReference>
<evidence type="ECO:0000313" key="3">
    <source>
        <dbReference type="Proteomes" id="UP000324800"/>
    </source>
</evidence>
<gene>
    <name evidence="2" type="ORF">EZS28_009328</name>
</gene>
<accession>A0A5J4WJH6</accession>
<dbReference type="PANTHER" id="PTHR33050:SF7">
    <property type="entry name" value="RIBONUCLEASE H"/>
    <property type="match status" value="1"/>
</dbReference>
<dbReference type="SUPFAM" id="SSF56672">
    <property type="entry name" value="DNA/RNA polymerases"/>
    <property type="match status" value="1"/>
</dbReference>